<evidence type="ECO:0000256" key="2">
    <source>
        <dbReference type="ARBA" id="ARBA00022723"/>
    </source>
</evidence>
<dbReference type="NCBIfam" id="TIGR00221">
    <property type="entry name" value="nagA"/>
    <property type="match status" value="1"/>
</dbReference>
<dbReference type="GO" id="GO:0006046">
    <property type="term" value="P:N-acetylglucosamine catabolic process"/>
    <property type="evidence" value="ECO:0007669"/>
    <property type="project" value="TreeGrafter"/>
</dbReference>
<dbReference type="SUPFAM" id="SSF51556">
    <property type="entry name" value="Metallo-dependent hydrolases"/>
    <property type="match status" value="1"/>
</dbReference>
<proteinExistence type="inferred from homology"/>
<dbReference type="EMBL" id="JH660647">
    <property type="protein sequence ID" value="EIM25007.1"/>
    <property type="molecule type" value="Genomic_DNA"/>
</dbReference>
<evidence type="ECO:0000256" key="7">
    <source>
        <dbReference type="PIRSR" id="PIRSR038994-2"/>
    </source>
</evidence>
<dbReference type="STRING" id="864069.MicloDRAFT_00057270"/>
<feature type="active site" description="Proton donor/acceptor" evidence="6">
    <location>
        <position position="256"/>
    </location>
</feature>
<dbReference type="Gene3D" id="2.30.40.10">
    <property type="entry name" value="Urease, subunit C, domain 1"/>
    <property type="match status" value="1"/>
</dbReference>
<feature type="binding site" evidence="7">
    <location>
        <position position="209"/>
    </location>
    <ligand>
        <name>substrate</name>
    </ligand>
</feature>
<dbReference type="CDD" id="cd00854">
    <property type="entry name" value="NagA"/>
    <property type="match status" value="1"/>
</dbReference>
<evidence type="ECO:0000256" key="3">
    <source>
        <dbReference type="ARBA" id="ARBA00022801"/>
    </source>
</evidence>
<evidence type="ECO:0000256" key="5">
    <source>
        <dbReference type="PIRNR" id="PIRNR038994"/>
    </source>
</evidence>
<name>I4YM15_9HYPH</name>
<feature type="binding site" evidence="7">
    <location>
        <position position="233"/>
    </location>
    <ligand>
        <name>substrate</name>
    </ligand>
</feature>
<feature type="binding site" evidence="8">
    <location>
        <position position="198"/>
    </location>
    <ligand>
        <name>Zn(2+)</name>
        <dbReference type="ChEBI" id="CHEBI:29105"/>
    </ligand>
</feature>
<dbReference type="Pfam" id="PF01979">
    <property type="entry name" value="Amidohydro_1"/>
    <property type="match status" value="1"/>
</dbReference>
<feature type="binding site" evidence="8">
    <location>
        <position position="177"/>
    </location>
    <ligand>
        <name>Zn(2+)</name>
        <dbReference type="ChEBI" id="CHEBI:29105"/>
    </ligand>
</feature>
<keyword evidence="4 5" id="KW-0119">Carbohydrate metabolism</keyword>
<dbReference type="InterPro" id="IPR011059">
    <property type="entry name" value="Metal-dep_hydrolase_composite"/>
</dbReference>
<organism evidence="10 11">
    <name type="scientific">Microvirga lotononidis</name>
    <dbReference type="NCBI Taxonomy" id="864069"/>
    <lineage>
        <taxon>Bacteria</taxon>
        <taxon>Pseudomonadati</taxon>
        <taxon>Pseudomonadota</taxon>
        <taxon>Alphaproteobacteria</taxon>
        <taxon>Hyphomicrobiales</taxon>
        <taxon>Methylobacteriaceae</taxon>
        <taxon>Microvirga</taxon>
    </lineage>
</organism>
<evidence type="ECO:0000313" key="11">
    <source>
        <dbReference type="Proteomes" id="UP000003947"/>
    </source>
</evidence>
<dbReference type="InterPro" id="IPR003764">
    <property type="entry name" value="GlcNAc_6-P_deAcase"/>
</dbReference>
<keyword evidence="11" id="KW-1185">Reference proteome</keyword>
<keyword evidence="2 8" id="KW-0479">Metal-binding</keyword>
<protein>
    <submittedName>
        <fullName evidence="10">N-acetylglucosamine-6-phosphate deacetylase</fullName>
    </submittedName>
</protein>
<comment type="cofactor">
    <cofactor evidence="8">
        <name>a divalent metal cation</name>
        <dbReference type="ChEBI" id="CHEBI:60240"/>
    </cofactor>
    <text evidence="8">Binds 1 divalent metal cation per subunit.</text>
</comment>
<feature type="binding site" evidence="7">
    <location>
        <begin position="289"/>
        <end position="291"/>
    </location>
    <ligand>
        <name>substrate</name>
    </ligand>
</feature>
<dbReference type="Gene3D" id="3.20.20.140">
    <property type="entry name" value="Metal-dependent hydrolases"/>
    <property type="match status" value="1"/>
</dbReference>
<reference evidence="10 11" key="1">
    <citation type="submission" date="2012-02" db="EMBL/GenBank/DDBJ databases">
        <title>Improved High-Quality Draft sequence of Microvirga sp. WSM3557.</title>
        <authorList>
            <consortium name="US DOE Joint Genome Institute"/>
            <person name="Lucas S."/>
            <person name="Han J."/>
            <person name="Lapidus A."/>
            <person name="Cheng J.-F."/>
            <person name="Goodwin L."/>
            <person name="Pitluck S."/>
            <person name="Peters L."/>
            <person name="Zhang X."/>
            <person name="Detter J.C."/>
            <person name="Han C."/>
            <person name="Tapia R."/>
            <person name="Land M."/>
            <person name="Hauser L."/>
            <person name="Kyrpides N."/>
            <person name="Ivanova N."/>
            <person name="Pagani I."/>
            <person name="Brau L."/>
            <person name="Yates R."/>
            <person name="O'Hara G."/>
            <person name="Rui T."/>
            <person name="Howieson J."/>
            <person name="Reeve W."/>
            <person name="Woyke T."/>
        </authorList>
    </citation>
    <scope>NUCLEOTIDE SEQUENCE [LARGE SCALE GENOMIC DNA]</scope>
    <source>
        <strain evidence="10 11">WSM3557</strain>
    </source>
</reference>
<dbReference type="PIRSF" id="PIRSF038994">
    <property type="entry name" value="NagA"/>
    <property type="match status" value="1"/>
</dbReference>
<accession>I4YM15</accession>
<feature type="binding site" evidence="8">
    <location>
        <position position="113"/>
    </location>
    <ligand>
        <name>Zn(2+)</name>
        <dbReference type="ChEBI" id="CHEBI:29105"/>
    </ligand>
</feature>
<dbReference type="Proteomes" id="UP000003947">
    <property type="component" value="Unassembled WGS sequence"/>
</dbReference>
<gene>
    <name evidence="10" type="ORF">MicloDRAFT_00057270</name>
</gene>
<dbReference type="FunFam" id="3.20.20.140:FF:000004">
    <property type="entry name" value="N-acetylglucosamine-6-phosphate deacetylase"/>
    <property type="match status" value="1"/>
</dbReference>
<evidence type="ECO:0000256" key="1">
    <source>
        <dbReference type="ARBA" id="ARBA00010716"/>
    </source>
</evidence>
<feature type="domain" description="Amidohydrolase-related" evidence="9">
    <location>
        <begin position="36"/>
        <end position="359"/>
    </location>
</feature>
<dbReference type="eggNOG" id="COG1820">
    <property type="taxonomic scope" value="Bacteria"/>
</dbReference>
<feature type="binding site" evidence="7">
    <location>
        <position position="124"/>
    </location>
    <ligand>
        <name>substrate</name>
    </ligand>
</feature>
<evidence type="ECO:0000259" key="9">
    <source>
        <dbReference type="Pfam" id="PF01979"/>
    </source>
</evidence>
<dbReference type="HOGENOM" id="CLU_032482_2_2_5"/>
<dbReference type="GO" id="GO:0008448">
    <property type="term" value="F:N-acetylglucosamine-6-phosphate deacetylase activity"/>
    <property type="evidence" value="ECO:0007669"/>
    <property type="project" value="InterPro"/>
</dbReference>
<dbReference type="InterPro" id="IPR032466">
    <property type="entry name" value="Metal_Hydrolase"/>
</dbReference>
<dbReference type="OrthoDB" id="9776488at2"/>
<dbReference type="PANTHER" id="PTHR11113:SF14">
    <property type="entry name" value="N-ACETYLGLUCOSAMINE-6-PHOSPHATE DEACETYLASE"/>
    <property type="match status" value="1"/>
</dbReference>
<dbReference type="GO" id="GO:0046872">
    <property type="term" value="F:metal ion binding"/>
    <property type="evidence" value="ECO:0007669"/>
    <property type="project" value="UniProtKB-KW"/>
</dbReference>
<evidence type="ECO:0000256" key="8">
    <source>
        <dbReference type="PIRSR" id="PIRSR038994-3"/>
    </source>
</evidence>
<dbReference type="InterPro" id="IPR006680">
    <property type="entry name" value="Amidohydro-rel"/>
</dbReference>
<dbReference type="SUPFAM" id="SSF51338">
    <property type="entry name" value="Composite domain of metallo-dependent hydrolases"/>
    <property type="match status" value="1"/>
</dbReference>
<comment type="similarity">
    <text evidence="1 5">Belongs to the metallo-dependent hydrolases superfamily. NagA family.</text>
</comment>
<feature type="binding site" evidence="7">
    <location>
        <begin position="201"/>
        <end position="202"/>
    </location>
    <ligand>
        <name>substrate</name>
    </ligand>
</feature>
<dbReference type="PATRIC" id="fig|864069.3.peg.6146"/>
<evidence type="ECO:0000256" key="4">
    <source>
        <dbReference type="ARBA" id="ARBA00023277"/>
    </source>
</evidence>
<sequence>MLDGRAVVIENGRILGLPPAQDLGAGIEQRRVEGLLAPGFIDVQVNGGGGVLYNDVRTVEGIRTIAAAHRAFGTTGLLPTFITDTRETMAEAVDAMRQALAARVPGVLGIHLEGPFISPERKGVHNPAFIRPMKEEDLAILTALSEGCTLVTLAPERTGLAAIARLAAAGVLVCAGHTAGDYATIVEAARHGLRGFTHLYNAMPPLAGRDPGPVGAALDTPDTWCGLIVDGHHVSDAALRVAMAAKGTEHMMLVTDAMAVTGTDLTGFELHGRTIYRRDGRLTTADGTLAGSDLDMASAVRNSVQRLGLGLPEVLRMASLIPARFLRLDHELGRIAPGYRADLVLLDESLHVRQTWIGGSSN</sequence>
<keyword evidence="3 5" id="KW-0378">Hydrolase</keyword>
<evidence type="ECO:0000313" key="10">
    <source>
        <dbReference type="EMBL" id="EIM25007.1"/>
    </source>
</evidence>
<evidence type="ECO:0000256" key="6">
    <source>
        <dbReference type="PIRSR" id="PIRSR038994-1"/>
    </source>
</evidence>
<dbReference type="PANTHER" id="PTHR11113">
    <property type="entry name" value="N-ACETYLGLUCOSAMINE-6-PHOSPHATE DEACETYLASE"/>
    <property type="match status" value="1"/>
</dbReference>
<dbReference type="AlphaFoldDB" id="I4YM15"/>